<dbReference type="Proteomes" id="UP000318017">
    <property type="component" value="Chromosome"/>
</dbReference>
<keyword evidence="5" id="KW-0732">Signal</keyword>
<keyword evidence="1" id="KW-0479">Metal-binding</keyword>
<dbReference type="OrthoDB" id="5505563at2"/>
<feature type="signal peptide" evidence="5">
    <location>
        <begin position="1"/>
        <end position="35"/>
    </location>
</feature>
<dbReference type="InterPro" id="IPR050884">
    <property type="entry name" value="CNP_phosphodiesterase-III"/>
</dbReference>
<evidence type="ECO:0000313" key="8">
    <source>
        <dbReference type="Proteomes" id="UP000318017"/>
    </source>
</evidence>
<comment type="similarity">
    <text evidence="4">Belongs to the cyclic nucleotide phosphodiesterase class-III family.</text>
</comment>
<accession>A0A518GDU9</accession>
<dbReference type="AlphaFoldDB" id="A0A518GDU9"/>
<dbReference type="SUPFAM" id="SSF56300">
    <property type="entry name" value="Metallo-dependent phosphatases"/>
    <property type="match status" value="1"/>
</dbReference>
<dbReference type="Gene3D" id="3.60.21.10">
    <property type="match status" value="1"/>
</dbReference>
<dbReference type="Pfam" id="PF00149">
    <property type="entry name" value="Metallophos"/>
    <property type="match status" value="1"/>
</dbReference>
<dbReference type="PANTHER" id="PTHR42988:SF2">
    <property type="entry name" value="CYCLIC NUCLEOTIDE PHOSPHODIESTERASE CBUA0032-RELATED"/>
    <property type="match status" value="1"/>
</dbReference>
<organism evidence="7 8">
    <name type="scientific">Aureliella helgolandensis</name>
    <dbReference type="NCBI Taxonomy" id="2527968"/>
    <lineage>
        <taxon>Bacteria</taxon>
        <taxon>Pseudomonadati</taxon>
        <taxon>Planctomycetota</taxon>
        <taxon>Planctomycetia</taxon>
        <taxon>Pirellulales</taxon>
        <taxon>Pirellulaceae</taxon>
        <taxon>Aureliella</taxon>
    </lineage>
</organism>
<gene>
    <name evidence="7" type="primary">cpdA</name>
    <name evidence="7" type="ORF">Q31a_51530</name>
</gene>
<evidence type="ECO:0000256" key="1">
    <source>
        <dbReference type="ARBA" id="ARBA00022723"/>
    </source>
</evidence>
<dbReference type="InterPro" id="IPR006311">
    <property type="entry name" value="TAT_signal"/>
</dbReference>
<protein>
    <submittedName>
        <fullName evidence="7">3',5'-cyclic adenosine monophosphate phosphodiesterase CpdA</fullName>
        <ecNumber evidence="7">3.1.4.17</ecNumber>
    </submittedName>
</protein>
<evidence type="ECO:0000313" key="7">
    <source>
        <dbReference type="EMBL" id="QDV26774.1"/>
    </source>
</evidence>
<dbReference type="EMBL" id="CP036298">
    <property type="protein sequence ID" value="QDV26774.1"/>
    <property type="molecule type" value="Genomic_DNA"/>
</dbReference>
<dbReference type="PANTHER" id="PTHR42988">
    <property type="entry name" value="PHOSPHOHYDROLASE"/>
    <property type="match status" value="1"/>
</dbReference>
<dbReference type="GO" id="GO:0046872">
    <property type="term" value="F:metal ion binding"/>
    <property type="evidence" value="ECO:0007669"/>
    <property type="project" value="UniProtKB-KW"/>
</dbReference>
<dbReference type="InterPro" id="IPR019546">
    <property type="entry name" value="TAT_signal_bac_arc"/>
</dbReference>
<keyword evidence="2 7" id="KW-0378">Hydrolase</keyword>
<keyword evidence="8" id="KW-1185">Reference proteome</keyword>
<dbReference type="PROSITE" id="PS51318">
    <property type="entry name" value="TAT"/>
    <property type="match status" value="1"/>
</dbReference>
<dbReference type="InterPro" id="IPR029052">
    <property type="entry name" value="Metallo-depent_PP-like"/>
</dbReference>
<sequence length="308" mass="33915" precursor="true">MPIHRNPTSRRDFVKVTAALGGVATILASTPAAFAAASQPTRIALLSDTHIPSSPDTAARGVNMTDNLRRTIADICKLKAPPSHLIINGDCAYLKGLPDDYANFAACLAPLDETQIALHVTMGNHDDRQSLYGALSNQRPADNPAVLSKHISVIETPHANFFLLDSLFRVNVVTGELGAEQIRWLAHELDTRQDKPAVVMTHHNPQFTAPTDGKQWTGISDTQELFQVLDARKHVRAFLYGHSHNWTYSSRGHFQLINLPPVAYVFSPDRPNGWVSAELTEDAMSLELHTFDSQHPQSGERLEVPLKA</sequence>
<feature type="domain" description="Calcineurin-like phosphoesterase" evidence="6">
    <location>
        <begin position="42"/>
        <end position="245"/>
    </location>
</feature>
<dbReference type="InterPro" id="IPR004843">
    <property type="entry name" value="Calcineurin-like_PHP"/>
</dbReference>
<dbReference type="NCBIfam" id="TIGR01409">
    <property type="entry name" value="TAT_signal_seq"/>
    <property type="match status" value="1"/>
</dbReference>
<keyword evidence="3" id="KW-0408">Iron</keyword>
<dbReference type="RefSeq" id="WP_145087576.1">
    <property type="nucleotide sequence ID" value="NZ_CP036298.1"/>
</dbReference>
<dbReference type="KEGG" id="ahel:Q31a_51530"/>
<evidence type="ECO:0000256" key="4">
    <source>
        <dbReference type="ARBA" id="ARBA00025742"/>
    </source>
</evidence>
<evidence type="ECO:0000256" key="2">
    <source>
        <dbReference type="ARBA" id="ARBA00022801"/>
    </source>
</evidence>
<evidence type="ECO:0000256" key="5">
    <source>
        <dbReference type="SAM" id="SignalP"/>
    </source>
</evidence>
<proteinExistence type="inferred from homology"/>
<evidence type="ECO:0000259" key="6">
    <source>
        <dbReference type="Pfam" id="PF00149"/>
    </source>
</evidence>
<name>A0A518GDU9_9BACT</name>
<reference evidence="7 8" key="1">
    <citation type="submission" date="2019-02" db="EMBL/GenBank/DDBJ databases">
        <title>Deep-cultivation of Planctomycetes and their phenomic and genomic characterization uncovers novel biology.</title>
        <authorList>
            <person name="Wiegand S."/>
            <person name="Jogler M."/>
            <person name="Boedeker C."/>
            <person name="Pinto D."/>
            <person name="Vollmers J."/>
            <person name="Rivas-Marin E."/>
            <person name="Kohn T."/>
            <person name="Peeters S.H."/>
            <person name="Heuer A."/>
            <person name="Rast P."/>
            <person name="Oberbeckmann S."/>
            <person name="Bunk B."/>
            <person name="Jeske O."/>
            <person name="Meyerdierks A."/>
            <person name="Storesund J.E."/>
            <person name="Kallscheuer N."/>
            <person name="Luecker S."/>
            <person name="Lage O.M."/>
            <person name="Pohl T."/>
            <person name="Merkel B.J."/>
            <person name="Hornburger P."/>
            <person name="Mueller R.-W."/>
            <person name="Bruemmer F."/>
            <person name="Labrenz M."/>
            <person name="Spormann A.M."/>
            <person name="Op den Camp H."/>
            <person name="Overmann J."/>
            <person name="Amann R."/>
            <person name="Jetten M.S.M."/>
            <person name="Mascher T."/>
            <person name="Medema M.H."/>
            <person name="Devos D.P."/>
            <person name="Kaster A.-K."/>
            <person name="Ovreas L."/>
            <person name="Rohde M."/>
            <person name="Galperin M.Y."/>
            <person name="Jogler C."/>
        </authorList>
    </citation>
    <scope>NUCLEOTIDE SEQUENCE [LARGE SCALE GENOMIC DNA]</scope>
    <source>
        <strain evidence="7 8">Q31a</strain>
    </source>
</reference>
<dbReference type="EC" id="3.1.4.17" evidence="7"/>
<dbReference type="GO" id="GO:0004114">
    <property type="term" value="F:3',5'-cyclic-nucleotide phosphodiesterase activity"/>
    <property type="evidence" value="ECO:0007669"/>
    <property type="project" value="UniProtKB-EC"/>
</dbReference>
<evidence type="ECO:0000256" key="3">
    <source>
        <dbReference type="ARBA" id="ARBA00023004"/>
    </source>
</evidence>
<feature type="chain" id="PRO_5021722167" evidence="5">
    <location>
        <begin position="36"/>
        <end position="308"/>
    </location>
</feature>